<evidence type="ECO:0000313" key="2">
    <source>
        <dbReference type="Proteomes" id="UP000734511"/>
    </source>
</evidence>
<sequence length="63" mass="6675">MTGRPQQLAGLLHVVLGDQPAARYDCHRCGTTEGPVTGPRPVASFVEHVRAVHAGRCPARATT</sequence>
<proteinExistence type="predicted"/>
<dbReference type="RefSeq" id="WP_167981130.1">
    <property type="nucleotide sequence ID" value="NZ_JAATEJ010000001.1"/>
</dbReference>
<name>A0ABX0ZKW8_9ACTN</name>
<comment type="caution">
    <text evidence="1">The sequence shown here is derived from an EMBL/GenBank/DDBJ whole genome shotgun (WGS) entry which is preliminary data.</text>
</comment>
<accession>A0ABX0ZKW8</accession>
<protein>
    <recommendedName>
        <fullName evidence="3">Transposase</fullName>
    </recommendedName>
</protein>
<keyword evidence="2" id="KW-1185">Reference proteome</keyword>
<dbReference type="EMBL" id="JAATEJ010000001">
    <property type="protein sequence ID" value="NJP42298.1"/>
    <property type="molecule type" value="Genomic_DNA"/>
</dbReference>
<organism evidence="1 2">
    <name type="scientific">Actinacidiphila epipremni</name>
    <dbReference type="NCBI Taxonomy" id="2053013"/>
    <lineage>
        <taxon>Bacteria</taxon>
        <taxon>Bacillati</taxon>
        <taxon>Actinomycetota</taxon>
        <taxon>Actinomycetes</taxon>
        <taxon>Kitasatosporales</taxon>
        <taxon>Streptomycetaceae</taxon>
        <taxon>Actinacidiphila</taxon>
    </lineage>
</organism>
<dbReference type="Proteomes" id="UP000734511">
    <property type="component" value="Unassembled WGS sequence"/>
</dbReference>
<evidence type="ECO:0008006" key="3">
    <source>
        <dbReference type="Google" id="ProtNLM"/>
    </source>
</evidence>
<evidence type="ECO:0000313" key="1">
    <source>
        <dbReference type="EMBL" id="NJP42298.1"/>
    </source>
</evidence>
<reference evidence="1 2" key="1">
    <citation type="submission" date="2020-03" db="EMBL/GenBank/DDBJ databases">
        <title>WGS of actinomycetes isolated from Thailand.</title>
        <authorList>
            <person name="Thawai C."/>
        </authorList>
    </citation>
    <scope>NUCLEOTIDE SEQUENCE [LARGE SCALE GENOMIC DNA]</scope>
    <source>
        <strain evidence="1 2">PRB2-1</strain>
    </source>
</reference>
<gene>
    <name evidence="1" type="ORF">HCN08_02535</name>
</gene>